<organism evidence="2 3">
    <name type="scientific">Pseudonocardia bannensis</name>
    <dbReference type="NCBI Taxonomy" id="630973"/>
    <lineage>
        <taxon>Bacteria</taxon>
        <taxon>Bacillati</taxon>
        <taxon>Actinomycetota</taxon>
        <taxon>Actinomycetes</taxon>
        <taxon>Pseudonocardiales</taxon>
        <taxon>Pseudonocardiaceae</taxon>
        <taxon>Pseudonocardia</taxon>
    </lineage>
</organism>
<comment type="caution">
    <text evidence="2">The sequence shown here is derived from an EMBL/GenBank/DDBJ whole genome shotgun (WGS) entry which is preliminary data.</text>
</comment>
<name>A0A848DF75_9PSEU</name>
<dbReference type="SUPFAM" id="SSF55469">
    <property type="entry name" value="FMN-dependent nitroreductase-like"/>
    <property type="match status" value="2"/>
</dbReference>
<protein>
    <submittedName>
        <fullName evidence="2">NAD(P)H nitroreductase</fullName>
    </submittedName>
</protein>
<evidence type="ECO:0000313" key="2">
    <source>
        <dbReference type="EMBL" id="NMH91225.1"/>
    </source>
</evidence>
<dbReference type="Gene3D" id="3.40.109.10">
    <property type="entry name" value="NADH Oxidase"/>
    <property type="match status" value="1"/>
</dbReference>
<evidence type="ECO:0000313" key="3">
    <source>
        <dbReference type="Proteomes" id="UP000586918"/>
    </source>
</evidence>
<dbReference type="InterPro" id="IPR000415">
    <property type="entry name" value="Nitroreductase-like"/>
</dbReference>
<proteinExistence type="predicted"/>
<dbReference type="EMBL" id="JAAXKZ010000014">
    <property type="protein sequence ID" value="NMH91225.1"/>
    <property type="molecule type" value="Genomic_DNA"/>
</dbReference>
<keyword evidence="3" id="KW-1185">Reference proteome</keyword>
<dbReference type="Pfam" id="PF00881">
    <property type="entry name" value="Nitroreductase"/>
    <property type="match status" value="1"/>
</dbReference>
<sequence length="328" mass="34752">MIIETVGHATVRAALALACRAPSVHNSQPWRWGLGGSRVHLYADLHRWLPATDPDGRDLLLSCGGALHHLRIALAALGIGVDVHRIPDPTQPDLLAVLDLSPASTGPTDLEPARAISTRRTDRRRFSSWPVPDDYLDQLAERAAEQGALLRVISDPAARHTVEEAITAAAAVQALVPGYAAELAMWSGRHSSVDGVPAASAPPADERREGPTMRLYPGGELAGPQQDPRDAAALLVLGTSSDDRLSQLRAGEAMSAILLYATTLELGSSPLSQPLEIGSTRAVLQQQVLGGTLSPQLVIRVGWPPATGPVPPLTPRRELADTTMLLPA</sequence>
<dbReference type="RefSeq" id="WP_169411054.1">
    <property type="nucleotide sequence ID" value="NZ_JAAXKZ010000014.1"/>
</dbReference>
<accession>A0A848DF75</accession>
<feature type="domain" description="Nitroreductase" evidence="1">
    <location>
        <begin position="116"/>
        <end position="303"/>
    </location>
</feature>
<dbReference type="Proteomes" id="UP000586918">
    <property type="component" value="Unassembled WGS sequence"/>
</dbReference>
<dbReference type="PANTHER" id="PTHR23026:SF123">
    <property type="entry name" value="NAD(P)H NITROREDUCTASE RV3131-RELATED"/>
    <property type="match status" value="1"/>
</dbReference>
<dbReference type="PANTHER" id="PTHR23026">
    <property type="entry name" value="NADPH NITROREDUCTASE"/>
    <property type="match status" value="1"/>
</dbReference>
<dbReference type="AlphaFoldDB" id="A0A848DF75"/>
<gene>
    <name evidence="2" type="ORF">HF519_06395</name>
</gene>
<dbReference type="InterPro" id="IPR050627">
    <property type="entry name" value="Nitroreductase/BluB"/>
</dbReference>
<dbReference type="GO" id="GO:0016491">
    <property type="term" value="F:oxidoreductase activity"/>
    <property type="evidence" value="ECO:0007669"/>
    <property type="project" value="InterPro"/>
</dbReference>
<dbReference type="NCBIfam" id="NF047509">
    <property type="entry name" value="Rv3131_FMN_oxido"/>
    <property type="match status" value="1"/>
</dbReference>
<dbReference type="InterPro" id="IPR029479">
    <property type="entry name" value="Nitroreductase"/>
</dbReference>
<reference evidence="2 3" key="1">
    <citation type="submission" date="2020-04" db="EMBL/GenBank/DDBJ databases">
        <authorList>
            <person name="Klaysubun C."/>
            <person name="Duangmal K."/>
            <person name="Lipun K."/>
        </authorList>
    </citation>
    <scope>NUCLEOTIDE SEQUENCE [LARGE SCALE GENOMIC DNA]</scope>
    <source>
        <strain evidence="2 3">DSM 45300</strain>
    </source>
</reference>
<evidence type="ECO:0000259" key="1">
    <source>
        <dbReference type="Pfam" id="PF00881"/>
    </source>
</evidence>